<evidence type="ECO:0000313" key="1">
    <source>
        <dbReference type="EMBL" id="KAI4364504.1"/>
    </source>
</evidence>
<keyword evidence="2" id="KW-1185">Reference proteome</keyword>
<accession>A0ACB9QH71</accession>
<evidence type="ECO:0000313" key="2">
    <source>
        <dbReference type="Proteomes" id="UP001057402"/>
    </source>
</evidence>
<name>A0ACB9QH71_9MYRT</name>
<sequence>MGCCSKGWMPLLSLVLSSWLLLVSMVGCNPPPDPVHCTVNATRNCTITNAYGVFPDRSTCKAADVSYPSSEAELVGIVASATVSHRKVKVTTRYSHSFPKLVCPDGEDALLISTNKLNRVLSVDYVDGIIVVESGILLRELIAAAAKAGMALPYTPYWWGITVGGLLATGSHGSTLWGGSSVHDHVVAVRIVTPAGPEDGFAKVREIDDSNPIELNAVKVSLGVLGVISQVKLKLQPMFKRSLTYSVANDSDLGDEVITFGRKHEFADIFWYPSQQKAVYRLDDRVDVKTKGDGRYDFIPFRDTSSFLVYILGVIEETQELTNDASGKCVQGKLFTSSLVSSAYGLTNNGVIFTGYPVVGFQNNVQSAGSCLDSPEDALLTACEWDPRLKGELFYQASFSVPLSNVTGFIRDIQALVKLEPESLCGLDKYNGILMRYVKASSAYLGKQDDSVDFDVTFYRSKDPMTPRMFEDVLEEIEQMAVIKYRALPHWGKNRNVAFAGVIRKYKNYTEFLKVKDEYDPSGLFSNGWTDKVLGIDQGGVMIERDGCALEGLCVCSTDSHCAPSKGYYCRPGKVYKDARVCTKI</sequence>
<proteinExistence type="predicted"/>
<organism evidence="1 2">
    <name type="scientific">Melastoma candidum</name>
    <dbReference type="NCBI Taxonomy" id="119954"/>
    <lineage>
        <taxon>Eukaryota</taxon>
        <taxon>Viridiplantae</taxon>
        <taxon>Streptophyta</taxon>
        <taxon>Embryophyta</taxon>
        <taxon>Tracheophyta</taxon>
        <taxon>Spermatophyta</taxon>
        <taxon>Magnoliopsida</taxon>
        <taxon>eudicotyledons</taxon>
        <taxon>Gunneridae</taxon>
        <taxon>Pentapetalae</taxon>
        <taxon>rosids</taxon>
        <taxon>malvids</taxon>
        <taxon>Myrtales</taxon>
        <taxon>Melastomataceae</taxon>
        <taxon>Melastomatoideae</taxon>
        <taxon>Melastomateae</taxon>
        <taxon>Melastoma</taxon>
    </lineage>
</organism>
<dbReference type="Proteomes" id="UP001057402">
    <property type="component" value="Chromosome 6"/>
</dbReference>
<comment type="caution">
    <text evidence="1">The sequence shown here is derived from an EMBL/GenBank/DDBJ whole genome shotgun (WGS) entry which is preliminary data.</text>
</comment>
<reference evidence="2" key="1">
    <citation type="journal article" date="2023" name="Front. Plant Sci.">
        <title>Chromosomal-level genome assembly of Melastoma candidum provides insights into trichome evolution.</title>
        <authorList>
            <person name="Zhong Y."/>
            <person name="Wu W."/>
            <person name="Sun C."/>
            <person name="Zou P."/>
            <person name="Liu Y."/>
            <person name="Dai S."/>
            <person name="Zhou R."/>
        </authorList>
    </citation>
    <scope>NUCLEOTIDE SEQUENCE [LARGE SCALE GENOMIC DNA]</scope>
</reference>
<gene>
    <name evidence="1" type="ORF">MLD38_020585</name>
</gene>
<protein>
    <submittedName>
        <fullName evidence="1">Uncharacterized protein</fullName>
    </submittedName>
</protein>
<dbReference type="EMBL" id="CM042885">
    <property type="protein sequence ID" value="KAI4364504.1"/>
    <property type="molecule type" value="Genomic_DNA"/>
</dbReference>